<dbReference type="Gene3D" id="3.10.290.70">
    <property type="match status" value="2"/>
</dbReference>
<dbReference type="Proteomes" id="UP000001074">
    <property type="component" value="Unassembled WGS sequence"/>
</dbReference>
<reference evidence="4" key="2">
    <citation type="submission" date="2025-08" db="UniProtKB">
        <authorList>
            <consortium name="Ensembl"/>
        </authorList>
    </citation>
    <scope>IDENTIFICATION</scope>
</reference>
<dbReference type="eggNOG" id="KOG3283">
    <property type="taxonomic scope" value="Eukaryota"/>
</dbReference>
<dbReference type="InterPro" id="IPR022309">
    <property type="entry name" value="Ribosomal_Se8/biogenesis_NSA2"/>
</dbReference>
<dbReference type="InterPro" id="IPR001047">
    <property type="entry name" value="Ribosomal_eS8"/>
</dbReference>
<keyword evidence="2" id="KW-0689">Ribosomal protein</keyword>
<reference evidence="4 5" key="1">
    <citation type="journal article" date="2011" name="Nature">
        <title>A high-resolution map of human evolutionary constraint using 29 mammals.</title>
        <authorList>
            <person name="Lindblad-Toh K."/>
            <person name="Garber M."/>
            <person name="Zuk O."/>
            <person name="Lin M.F."/>
            <person name="Parker B.J."/>
            <person name="Washietl S."/>
            <person name="Kheradpour P."/>
            <person name="Ernst J."/>
            <person name="Jordan G."/>
            <person name="Mauceli E."/>
            <person name="Ward L.D."/>
            <person name="Lowe C.B."/>
            <person name="Holloway A.K."/>
            <person name="Clamp M."/>
            <person name="Gnerre S."/>
            <person name="Alfoldi J."/>
            <person name="Beal K."/>
            <person name="Chang J."/>
            <person name="Clawson H."/>
            <person name="Cuff J."/>
            <person name="Di Palma F."/>
            <person name="Fitzgerald S."/>
            <person name="Flicek P."/>
            <person name="Guttman M."/>
            <person name="Hubisz M.J."/>
            <person name="Jaffe D.B."/>
            <person name="Jungreis I."/>
            <person name="Kent W.J."/>
            <person name="Kostka D."/>
            <person name="Lara M."/>
            <person name="Martins A.L."/>
            <person name="Massingham T."/>
            <person name="Moltke I."/>
            <person name="Raney B.J."/>
            <person name="Rasmussen M.D."/>
            <person name="Robinson J."/>
            <person name="Stark A."/>
            <person name="Vilella A.J."/>
            <person name="Wen J."/>
            <person name="Xie X."/>
            <person name="Zody M.C."/>
            <person name="Baldwin J."/>
            <person name="Bloom T."/>
            <person name="Chin C.W."/>
            <person name="Heiman D."/>
            <person name="Nicol R."/>
            <person name="Nusbaum C."/>
            <person name="Young S."/>
            <person name="Wilkinson J."/>
            <person name="Worley K.C."/>
            <person name="Kovar C.L."/>
            <person name="Muzny D.M."/>
            <person name="Gibbs R.A."/>
            <person name="Cree A."/>
            <person name="Dihn H.H."/>
            <person name="Fowler G."/>
            <person name="Jhangiani S."/>
            <person name="Joshi V."/>
            <person name="Lee S."/>
            <person name="Lewis L.R."/>
            <person name="Nazareth L.V."/>
            <person name="Okwuonu G."/>
            <person name="Santibanez J."/>
            <person name="Warren W.C."/>
            <person name="Mardis E.R."/>
            <person name="Weinstock G.M."/>
            <person name="Wilson R.K."/>
            <person name="Delehaunty K."/>
            <person name="Dooling D."/>
            <person name="Fronik C."/>
            <person name="Fulton L."/>
            <person name="Fulton B."/>
            <person name="Graves T."/>
            <person name="Minx P."/>
            <person name="Sodergren E."/>
            <person name="Birney E."/>
            <person name="Margulies E.H."/>
            <person name="Herrero J."/>
            <person name="Green E.D."/>
            <person name="Haussler D."/>
            <person name="Siepel A."/>
            <person name="Goldman N."/>
            <person name="Pollard K.S."/>
            <person name="Pedersen J.S."/>
            <person name="Lander E.S."/>
            <person name="Kellis M."/>
        </authorList>
    </citation>
    <scope>NUCLEOTIDE SEQUENCE [LARGE SCALE GENOMIC DNA]</scope>
</reference>
<dbReference type="GeneTree" id="ENSGT00390000012433"/>
<dbReference type="STRING" id="59463.ENSMLUP00000018962"/>
<keyword evidence="3" id="KW-0687">Ribonucleoprotein</keyword>
<name>G1Q5H9_MYOLU</name>
<evidence type="ECO:0000313" key="5">
    <source>
        <dbReference type="Proteomes" id="UP000001074"/>
    </source>
</evidence>
<proteinExistence type="inferred from homology"/>
<organism evidence="4 5">
    <name type="scientific">Myotis lucifugus</name>
    <name type="common">Little brown bat</name>
    <dbReference type="NCBI Taxonomy" id="59463"/>
    <lineage>
        <taxon>Eukaryota</taxon>
        <taxon>Metazoa</taxon>
        <taxon>Chordata</taxon>
        <taxon>Craniata</taxon>
        <taxon>Vertebrata</taxon>
        <taxon>Euteleostomi</taxon>
        <taxon>Mammalia</taxon>
        <taxon>Eutheria</taxon>
        <taxon>Laurasiatheria</taxon>
        <taxon>Chiroptera</taxon>
        <taxon>Yangochiroptera</taxon>
        <taxon>Vespertilionidae</taxon>
        <taxon>Myotis</taxon>
    </lineage>
</organism>
<keyword evidence="5" id="KW-1185">Reference proteome</keyword>
<accession>G1Q5H9</accession>
<reference evidence="4" key="3">
    <citation type="submission" date="2025-09" db="UniProtKB">
        <authorList>
            <consortium name="Ensembl"/>
        </authorList>
    </citation>
    <scope>IDENTIFICATION</scope>
</reference>
<evidence type="ECO:0008006" key="6">
    <source>
        <dbReference type="Google" id="ProtNLM"/>
    </source>
</evidence>
<dbReference type="PANTHER" id="PTHR10394">
    <property type="entry name" value="40S RIBOSOMAL PROTEIN S8"/>
    <property type="match status" value="1"/>
</dbReference>
<dbReference type="GO" id="GO:0003735">
    <property type="term" value="F:structural constituent of ribosome"/>
    <property type="evidence" value="ECO:0007669"/>
    <property type="project" value="InterPro"/>
</dbReference>
<dbReference type="Ensembl" id="ENSMLUT00000026768.1">
    <property type="protein sequence ID" value="ENSMLUP00000018962.1"/>
    <property type="gene ID" value="ENSMLUG00000024180.1"/>
</dbReference>
<evidence type="ECO:0000256" key="3">
    <source>
        <dbReference type="ARBA" id="ARBA00023274"/>
    </source>
</evidence>
<dbReference type="GO" id="GO:0006412">
    <property type="term" value="P:translation"/>
    <property type="evidence" value="ECO:0007669"/>
    <property type="project" value="InterPro"/>
</dbReference>
<comment type="similarity">
    <text evidence="1">Belongs to the eukaryotic ribosomal protein eS8 family.</text>
</comment>
<protein>
    <recommendedName>
        <fullName evidence="6">40S ribosomal protein S8</fullName>
    </recommendedName>
</protein>
<dbReference type="EMBL" id="AAPE02043786">
    <property type="status" value="NOT_ANNOTATED_CDS"/>
    <property type="molecule type" value="Genomic_DNA"/>
</dbReference>
<sequence length="168" mass="19410">DNWHNHHKTRGKRKPYHKKIYTDCMQGGNKNLAVRLDMGNFFWGSECCLCKTGIIDVVDNASNNDLVCTKTLVKNCLVLIDSTPYRQWYKSHYALRLGYKKEAKLTTEEEGILNKQTNKQTKSQRKDEREKNAHISNFLEEQFRQGKLLACFASRPDQCGHPDGCALE</sequence>
<dbReference type="HOGENOM" id="CLU_080597_0_0_1"/>
<evidence type="ECO:0000313" key="4">
    <source>
        <dbReference type="Ensembl" id="ENSMLUP00000018962.1"/>
    </source>
</evidence>
<dbReference type="InParanoid" id="G1Q5H9"/>
<evidence type="ECO:0000256" key="1">
    <source>
        <dbReference type="ARBA" id="ARBA00005257"/>
    </source>
</evidence>
<dbReference type="GO" id="GO:0005840">
    <property type="term" value="C:ribosome"/>
    <property type="evidence" value="ECO:0007669"/>
    <property type="project" value="UniProtKB-KW"/>
</dbReference>
<evidence type="ECO:0000256" key="2">
    <source>
        <dbReference type="ARBA" id="ARBA00022980"/>
    </source>
</evidence>
<dbReference type="AlphaFoldDB" id="G1Q5H9"/>
<dbReference type="GO" id="GO:1990904">
    <property type="term" value="C:ribonucleoprotein complex"/>
    <property type="evidence" value="ECO:0007669"/>
    <property type="project" value="UniProtKB-KW"/>
</dbReference>
<dbReference type="Pfam" id="PF01201">
    <property type="entry name" value="Ribosomal_S8e"/>
    <property type="match status" value="1"/>
</dbReference>